<feature type="transmembrane region" description="Helical" evidence="1">
    <location>
        <begin position="161"/>
        <end position="180"/>
    </location>
</feature>
<feature type="transmembrane region" description="Helical" evidence="1">
    <location>
        <begin position="315"/>
        <end position="335"/>
    </location>
</feature>
<dbReference type="EMBL" id="LXZO01000086">
    <property type="protein sequence ID" value="PAY46808.1"/>
    <property type="molecule type" value="Genomic_DNA"/>
</dbReference>
<organism evidence="2 3">
    <name type="scientific">Ligilactobacillus salivarius</name>
    <dbReference type="NCBI Taxonomy" id="1624"/>
    <lineage>
        <taxon>Bacteria</taxon>
        <taxon>Bacillati</taxon>
        <taxon>Bacillota</taxon>
        <taxon>Bacilli</taxon>
        <taxon>Lactobacillales</taxon>
        <taxon>Lactobacillaceae</taxon>
        <taxon>Ligilactobacillus</taxon>
    </lineage>
</organism>
<evidence type="ECO:0008006" key="4">
    <source>
        <dbReference type="Google" id="ProtNLM"/>
    </source>
</evidence>
<feature type="transmembrane region" description="Helical" evidence="1">
    <location>
        <begin position="51"/>
        <end position="68"/>
    </location>
</feature>
<feature type="transmembrane region" description="Helical" evidence="1">
    <location>
        <begin position="121"/>
        <end position="141"/>
    </location>
</feature>
<evidence type="ECO:0000313" key="2">
    <source>
        <dbReference type="EMBL" id="PAY46808.1"/>
    </source>
</evidence>
<comment type="caution">
    <text evidence="2">The sequence shown here is derived from an EMBL/GenBank/DDBJ whole genome shotgun (WGS) entry which is preliminary data.</text>
</comment>
<keyword evidence="1" id="KW-1133">Transmembrane helix</keyword>
<reference evidence="2 3" key="1">
    <citation type="submission" date="2016-05" db="EMBL/GenBank/DDBJ databases">
        <authorList>
            <person name="Lee J.-Y."/>
            <person name="Kim E.B."/>
            <person name="Choi Y.-J."/>
        </authorList>
    </citation>
    <scope>NUCLEOTIDE SEQUENCE [LARGE SCALE GENOMIC DNA]</scope>
    <source>
        <strain evidence="2 3">KLA006</strain>
    </source>
</reference>
<protein>
    <recommendedName>
        <fullName evidence="4">Polymerase</fullName>
    </recommendedName>
</protein>
<keyword evidence="1" id="KW-0812">Transmembrane</keyword>
<proteinExistence type="predicted"/>
<feature type="transmembrane region" description="Helical" evidence="1">
    <location>
        <begin position="187"/>
        <end position="204"/>
    </location>
</feature>
<feature type="transmembrane region" description="Helical" evidence="1">
    <location>
        <begin position="238"/>
        <end position="256"/>
    </location>
</feature>
<dbReference type="AlphaFoldDB" id="A0A9X6S4Y1"/>
<feature type="transmembrane region" description="Helical" evidence="1">
    <location>
        <begin position="347"/>
        <end position="368"/>
    </location>
</feature>
<name>A0A9X6S4Y1_9LACO</name>
<evidence type="ECO:0000256" key="1">
    <source>
        <dbReference type="SAM" id="Phobius"/>
    </source>
</evidence>
<sequence>MIILEILLNKRDIFREKYLVWGNYIYILSLCIYIAINYIRGTMLAVSGQTIFHVTLLASTLCLIKILIFNNFDRYKYLFMIIFLLFLFSLGRQSLDYDMYYYTIFIFGAEGIEFRKILKTFILAVSSVMTVTILSSIFNLIPNIEVGRSASPVLRYSLGALYPTDFAARVFCLILAYIALKKFILSLPEYIGIIAIIFTINLVTDTRLDTILMILILVCCILKKYLEKLIAYLGSKKINLLILLFIFINIILPYIYTPNNVILRKLDNLLSTRLYFGNLAFKNYNVDLLGQYIYQVGNGGIHHSPITNYFFIDVSYVRILMMQGLVAFIYTLFLICKNSSNFIENKLYFYEFMLLMVVLSAAIDHHFWEISFNFTLLSTFSKLTCGERNLDYEGINNSRN</sequence>
<keyword evidence="1" id="KW-0472">Membrane</keyword>
<dbReference type="Proteomes" id="UP000218139">
    <property type="component" value="Unassembled WGS sequence"/>
</dbReference>
<accession>A0A9X6S4Y1</accession>
<evidence type="ECO:0000313" key="3">
    <source>
        <dbReference type="Proteomes" id="UP000218139"/>
    </source>
</evidence>
<feature type="transmembrane region" description="Helical" evidence="1">
    <location>
        <begin position="21"/>
        <end position="39"/>
    </location>
</feature>
<feature type="transmembrane region" description="Helical" evidence="1">
    <location>
        <begin position="75"/>
        <end position="93"/>
    </location>
</feature>
<gene>
    <name evidence="2" type="ORF">A8C52_07380</name>
</gene>